<evidence type="ECO:0000313" key="2">
    <source>
        <dbReference type="Proteomes" id="UP000646827"/>
    </source>
</evidence>
<accession>A0A8H7S6C8</accession>
<dbReference type="Proteomes" id="UP000646827">
    <property type="component" value="Unassembled WGS sequence"/>
</dbReference>
<gene>
    <name evidence="1" type="ORF">INT45_013519</name>
</gene>
<reference evidence="1 2" key="1">
    <citation type="submission" date="2020-12" db="EMBL/GenBank/DDBJ databases">
        <title>Metabolic potential, ecology and presence of endohyphal bacteria is reflected in genomic diversity of Mucoromycotina.</title>
        <authorList>
            <person name="Muszewska A."/>
            <person name="Okrasinska A."/>
            <person name="Steczkiewicz K."/>
            <person name="Drgas O."/>
            <person name="Orlowska M."/>
            <person name="Perlinska-Lenart U."/>
            <person name="Aleksandrzak-Piekarczyk T."/>
            <person name="Szatraj K."/>
            <person name="Zielenkiewicz U."/>
            <person name="Pilsyk S."/>
            <person name="Malc E."/>
            <person name="Mieczkowski P."/>
            <person name="Kruszewska J.S."/>
            <person name="Biernat P."/>
            <person name="Pawlowska J."/>
        </authorList>
    </citation>
    <scope>NUCLEOTIDE SEQUENCE [LARGE SCALE GENOMIC DNA]</scope>
    <source>
        <strain evidence="1 2">CBS 142.35</strain>
    </source>
</reference>
<protein>
    <submittedName>
        <fullName evidence="1">Uncharacterized protein</fullName>
    </submittedName>
</protein>
<keyword evidence="2" id="KW-1185">Reference proteome</keyword>
<sequence length="127" mass="14885">MSSRLAKQTLDLILKNNNSTGVKRKQEQNLKKVEEKKPLRLPDTKKGIKKVKYEMRYGQQQKAKAALMKLEKKGGNPLDALYKEEEALQNNLERNLRILQAHRLKASDNERKMRKKLVRFNKQGDKK</sequence>
<proteinExistence type="predicted"/>
<name>A0A8H7S6C8_9FUNG</name>
<comment type="caution">
    <text evidence="1">The sequence shown here is derived from an EMBL/GenBank/DDBJ whole genome shotgun (WGS) entry which is preliminary data.</text>
</comment>
<dbReference type="EMBL" id="JAEPRB010000072">
    <property type="protein sequence ID" value="KAG2222888.1"/>
    <property type="molecule type" value="Genomic_DNA"/>
</dbReference>
<dbReference type="AlphaFoldDB" id="A0A8H7S6C8"/>
<organism evidence="1 2">
    <name type="scientific">Circinella minor</name>
    <dbReference type="NCBI Taxonomy" id="1195481"/>
    <lineage>
        <taxon>Eukaryota</taxon>
        <taxon>Fungi</taxon>
        <taxon>Fungi incertae sedis</taxon>
        <taxon>Mucoromycota</taxon>
        <taxon>Mucoromycotina</taxon>
        <taxon>Mucoromycetes</taxon>
        <taxon>Mucorales</taxon>
        <taxon>Lichtheimiaceae</taxon>
        <taxon>Circinella</taxon>
    </lineage>
</organism>
<evidence type="ECO:0000313" key="1">
    <source>
        <dbReference type="EMBL" id="KAG2222888.1"/>
    </source>
</evidence>
<dbReference type="OrthoDB" id="2284644at2759"/>